<evidence type="ECO:0000313" key="4">
    <source>
        <dbReference type="Proteomes" id="UP000029121"/>
    </source>
</evidence>
<dbReference type="EMBL" id="KB870812">
    <property type="protein sequence ID" value="EOA14405.1"/>
    <property type="molecule type" value="Genomic_DNA"/>
</dbReference>
<gene>
    <name evidence="3" type="ORF">CARUB_v10027605mg</name>
</gene>
<keyword evidence="4" id="KW-1185">Reference proteome</keyword>
<dbReference type="SUPFAM" id="SSF117281">
    <property type="entry name" value="Kelch motif"/>
    <property type="match status" value="1"/>
</dbReference>
<dbReference type="Gene3D" id="2.120.10.80">
    <property type="entry name" value="Kelch-type beta propeller"/>
    <property type="match status" value="1"/>
</dbReference>
<dbReference type="PANTHER" id="PTHR24414:SF184">
    <property type="entry name" value="GALACTOSE OXIDASE_KELCH REPEAT SUPERFAMILY PROTEIN"/>
    <property type="match status" value="1"/>
</dbReference>
<dbReference type="Proteomes" id="UP000029121">
    <property type="component" value="Unassembled WGS sequence"/>
</dbReference>
<dbReference type="AlphaFoldDB" id="R0GPX4"/>
<dbReference type="InterPro" id="IPR001810">
    <property type="entry name" value="F-box_dom"/>
</dbReference>
<dbReference type="PANTHER" id="PTHR24414">
    <property type="entry name" value="F-BOX/KELCH-REPEAT PROTEIN SKIP4"/>
    <property type="match status" value="1"/>
</dbReference>
<reference evidence="4" key="1">
    <citation type="journal article" date="2013" name="Nat. Genet.">
        <title>The Capsella rubella genome and the genomic consequences of rapid mating system evolution.</title>
        <authorList>
            <person name="Slotte T."/>
            <person name="Hazzouri K.M."/>
            <person name="Agren J.A."/>
            <person name="Koenig D."/>
            <person name="Maumus F."/>
            <person name="Guo Y.L."/>
            <person name="Steige K."/>
            <person name="Platts A.E."/>
            <person name="Escobar J.S."/>
            <person name="Newman L.K."/>
            <person name="Wang W."/>
            <person name="Mandakova T."/>
            <person name="Vello E."/>
            <person name="Smith L.M."/>
            <person name="Henz S.R."/>
            <person name="Steffen J."/>
            <person name="Takuno S."/>
            <person name="Brandvain Y."/>
            <person name="Coop G."/>
            <person name="Andolfatto P."/>
            <person name="Hu T.T."/>
            <person name="Blanchette M."/>
            <person name="Clark R.M."/>
            <person name="Quesneville H."/>
            <person name="Nordborg M."/>
            <person name="Gaut B.S."/>
            <person name="Lysak M.A."/>
            <person name="Jenkins J."/>
            <person name="Grimwood J."/>
            <person name="Chapman J."/>
            <person name="Prochnik S."/>
            <person name="Shu S."/>
            <person name="Rokhsar D."/>
            <person name="Schmutz J."/>
            <person name="Weigel D."/>
            <person name="Wright S.I."/>
        </authorList>
    </citation>
    <scope>NUCLEOTIDE SEQUENCE [LARGE SCALE GENOMIC DNA]</scope>
    <source>
        <strain evidence="4">cv. Monte Gargano</strain>
    </source>
</reference>
<dbReference type="InterPro" id="IPR015915">
    <property type="entry name" value="Kelch-typ_b-propeller"/>
</dbReference>
<dbReference type="STRING" id="81985.R0GPX4"/>
<sequence>MLRPKKKSKTTAKEANKLLYYPNFSLVSKSFRSLVASPDLYKTRSLLNRTESCLYVYLDFLCEPSSRWFTLVPKPNRTLAKITEKKESSSGYVLVPIPVHHSLNGSQSLVAVGSTIYAIGGFIEYTPSSSVSFLNCQFHTWHEAPSMRMKRHLPAVNVVNGKIYVAGGLELEDLDSSNWMEVFDPKTQTWESVLTPPAHLNLYMLRSAVIEGEIYMFGEKGVSYKPEEARWKSVEKMFLGGISHCVIDNILYCYRRGGGIKWFDLEKRFWTNLRGLKGLPKFVGHMMEYGGKLAVFWDKRKTIWCAVVWGKVEWLDVVLTVPRNYLFVDALTATI</sequence>
<evidence type="ECO:0008006" key="5">
    <source>
        <dbReference type="Google" id="ProtNLM"/>
    </source>
</evidence>
<dbReference type="eggNOG" id="KOG1072">
    <property type="taxonomic scope" value="Eukaryota"/>
</dbReference>
<feature type="domain" description="F-box" evidence="1">
    <location>
        <begin position="20"/>
        <end position="42"/>
    </location>
</feature>
<organism evidence="3 4">
    <name type="scientific">Capsella rubella</name>
    <dbReference type="NCBI Taxonomy" id="81985"/>
    <lineage>
        <taxon>Eukaryota</taxon>
        <taxon>Viridiplantae</taxon>
        <taxon>Streptophyta</taxon>
        <taxon>Embryophyta</taxon>
        <taxon>Tracheophyta</taxon>
        <taxon>Spermatophyta</taxon>
        <taxon>Magnoliopsida</taxon>
        <taxon>eudicotyledons</taxon>
        <taxon>Gunneridae</taxon>
        <taxon>Pentapetalae</taxon>
        <taxon>rosids</taxon>
        <taxon>malvids</taxon>
        <taxon>Brassicales</taxon>
        <taxon>Brassicaceae</taxon>
        <taxon>Camelineae</taxon>
        <taxon>Capsella</taxon>
    </lineage>
</organism>
<protein>
    <recommendedName>
        <fullName evidence="5">F-box domain-containing protein</fullName>
    </recommendedName>
</protein>
<proteinExistence type="predicted"/>
<dbReference type="InterPro" id="IPR057499">
    <property type="entry name" value="Kelch_FKB95"/>
</dbReference>
<name>R0GPX4_9BRAS</name>
<evidence type="ECO:0000313" key="3">
    <source>
        <dbReference type="EMBL" id="EOA14405.1"/>
    </source>
</evidence>
<accession>R0GPX4</accession>
<dbReference type="SMART" id="SM00612">
    <property type="entry name" value="Kelch"/>
    <property type="match status" value="2"/>
</dbReference>
<evidence type="ECO:0000259" key="1">
    <source>
        <dbReference type="Pfam" id="PF00646"/>
    </source>
</evidence>
<feature type="domain" description="FKB95-like N-terminal Kelch" evidence="2">
    <location>
        <begin position="68"/>
        <end position="319"/>
    </location>
</feature>
<dbReference type="Pfam" id="PF25210">
    <property type="entry name" value="Kelch_FKB95"/>
    <property type="match status" value="1"/>
</dbReference>
<evidence type="ECO:0000259" key="2">
    <source>
        <dbReference type="Pfam" id="PF25210"/>
    </source>
</evidence>
<dbReference type="InterPro" id="IPR006652">
    <property type="entry name" value="Kelch_1"/>
</dbReference>
<dbReference type="Pfam" id="PF00646">
    <property type="entry name" value="F-box"/>
    <property type="match status" value="1"/>
</dbReference>
<dbReference type="InterPro" id="IPR050354">
    <property type="entry name" value="F-box/kelch-repeat_ARATH"/>
</dbReference>